<dbReference type="STRING" id="1182542.W9Y9H5"/>
<dbReference type="OrthoDB" id="37537at2759"/>
<dbReference type="Gene3D" id="3.20.20.100">
    <property type="entry name" value="NADP-dependent oxidoreductase domain"/>
    <property type="match status" value="1"/>
</dbReference>
<evidence type="ECO:0000256" key="1">
    <source>
        <dbReference type="ARBA" id="ARBA00023002"/>
    </source>
</evidence>
<dbReference type="AlphaFoldDB" id="W9Y9H5"/>
<protein>
    <submittedName>
        <fullName evidence="3">Pyridoxine 4-dehydrogenase</fullName>
    </submittedName>
</protein>
<dbReference type="PANTHER" id="PTHR43625:SF78">
    <property type="entry name" value="PYRIDOXAL REDUCTASE-RELATED"/>
    <property type="match status" value="1"/>
</dbReference>
<comment type="caution">
    <text evidence="3">The sequence shown here is derived from an EMBL/GenBank/DDBJ whole genome shotgun (WGS) entry which is preliminary data.</text>
</comment>
<feature type="domain" description="NADP-dependent oxidoreductase" evidence="2">
    <location>
        <begin position="13"/>
        <end position="311"/>
    </location>
</feature>
<dbReference type="GeneID" id="19172627"/>
<evidence type="ECO:0000259" key="2">
    <source>
        <dbReference type="Pfam" id="PF00248"/>
    </source>
</evidence>
<dbReference type="Proteomes" id="UP000019478">
    <property type="component" value="Unassembled WGS sequence"/>
</dbReference>
<evidence type="ECO:0000313" key="3">
    <source>
        <dbReference type="EMBL" id="EXJ79039.1"/>
    </source>
</evidence>
<dbReference type="Pfam" id="PF00248">
    <property type="entry name" value="Aldo_ket_red"/>
    <property type="match status" value="1"/>
</dbReference>
<dbReference type="InterPro" id="IPR036812">
    <property type="entry name" value="NAD(P)_OxRdtase_dom_sf"/>
</dbReference>
<keyword evidence="1" id="KW-0560">Oxidoreductase</keyword>
<dbReference type="RefSeq" id="XP_007736827.1">
    <property type="nucleotide sequence ID" value="XM_007738637.1"/>
</dbReference>
<reference evidence="3 4" key="1">
    <citation type="submission" date="2013-03" db="EMBL/GenBank/DDBJ databases">
        <title>The Genome Sequence of Capronia epimyces CBS 606.96.</title>
        <authorList>
            <consortium name="The Broad Institute Genomics Platform"/>
            <person name="Cuomo C."/>
            <person name="de Hoog S."/>
            <person name="Gorbushina A."/>
            <person name="Walker B."/>
            <person name="Young S.K."/>
            <person name="Zeng Q."/>
            <person name="Gargeya S."/>
            <person name="Fitzgerald M."/>
            <person name="Haas B."/>
            <person name="Abouelleil A."/>
            <person name="Allen A.W."/>
            <person name="Alvarado L."/>
            <person name="Arachchi H.M."/>
            <person name="Berlin A.M."/>
            <person name="Chapman S.B."/>
            <person name="Gainer-Dewar J."/>
            <person name="Goldberg J."/>
            <person name="Griggs A."/>
            <person name="Gujja S."/>
            <person name="Hansen M."/>
            <person name="Howarth C."/>
            <person name="Imamovic A."/>
            <person name="Ireland A."/>
            <person name="Larimer J."/>
            <person name="McCowan C."/>
            <person name="Murphy C."/>
            <person name="Pearson M."/>
            <person name="Poon T.W."/>
            <person name="Priest M."/>
            <person name="Roberts A."/>
            <person name="Saif S."/>
            <person name="Shea T."/>
            <person name="Sisk P."/>
            <person name="Sykes S."/>
            <person name="Wortman J."/>
            <person name="Nusbaum C."/>
            <person name="Birren B."/>
        </authorList>
    </citation>
    <scope>NUCLEOTIDE SEQUENCE [LARGE SCALE GENOMIC DNA]</scope>
    <source>
        <strain evidence="3 4">CBS 606.96</strain>
    </source>
</reference>
<name>W9Y9H5_9EURO</name>
<dbReference type="SUPFAM" id="SSF51430">
    <property type="entry name" value="NAD(P)-linked oxidoreductase"/>
    <property type="match status" value="1"/>
</dbReference>
<dbReference type="GO" id="GO:0005737">
    <property type="term" value="C:cytoplasm"/>
    <property type="evidence" value="ECO:0007669"/>
    <property type="project" value="TreeGrafter"/>
</dbReference>
<accession>W9Y9H5</accession>
<proteinExistence type="predicted"/>
<dbReference type="GO" id="GO:0016491">
    <property type="term" value="F:oxidoreductase activity"/>
    <property type="evidence" value="ECO:0007669"/>
    <property type="project" value="UniProtKB-KW"/>
</dbReference>
<dbReference type="HOGENOM" id="CLU_023205_2_1_1"/>
<dbReference type="InterPro" id="IPR050791">
    <property type="entry name" value="Aldo-Keto_reductase"/>
</dbReference>
<dbReference type="PANTHER" id="PTHR43625">
    <property type="entry name" value="AFLATOXIN B1 ALDEHYDE REDUCTASE"/>
    <property type="match status" value="1"/>
</dbReference>
<keyword evidence="4" id="KW-1185">Reference proteome</keyword>
<dbReference type="EMBL" id="AMGY01000008">
    <property type="protein sequence ID" value="EXJ79039.1"/>
    <property type="molecule type" value="Genomic_DNA"/>
</dbReference>
<dbReference type="InterPro" id="IPR023210">
    <property type="entry name" value="NADP_OxRdtase_dom"/>
</dbReference>
<evidence type="ECO:0000313" key="4">
    <source>
        <dbReference type="Proteomes" id="UP000019478"/>
    </source>
</evidence>
<dbReference type="eggNOG" id="KOG1575">
    <property type="taxonomic scope" value="Eukaryota"/>
</dbReference>
<gene>
    <name evidence="3" type="ORF">A1O3_08540</name>
</gene>
<organism evidence="3 4">
    <name type="scientific">Capronia epimyces CBS 606.96</name>
    <dbReference type="NCBI Taxonomy" id="1182542"/>
    <lineage>
        <taxon>Eukaryota</taxon>
        <taxon>Fungi</taxon>
        <taxon>Dikarya</taxon>
        <taxon>Ascomycota</taxon>
        <taxon>Pezizomycotina</taxon>
        <taxon>Eurotiomycetes</taxon>
        <taxon>Chaetothyriomycetidae</taxon>
        <taxon>Chaetothyriales</taxon>
        <taxon>Herpotrichiellaceae</taxon>
        <taxon>Capronia</taxon>
    </lineage>
</organism>
<dbReference type="CDD" id="cd19077">
    <property type="entry name" value="AKR_AKR8A1-2"/>
    <property type="match status" value="1"/>
</dbReference>
<sequence>MPELVGKQIGSTGYGLMGFTSRSPPVPIEQAFKAMRAALESGCNFWNAGEFYGTPEWNTQTLLAAYFKRYPEDADKVVLSVKGAFDYATFRPDGSPEGIKRSLDRILKDLDGTKKVDIFECARVDPNTPLEVTLKYLEEQYVNKGIIRGIALSEVNAESIRQAVKVTKIVAVEIELSLWATHVLENGVAATCAELNIPLIAYSPIGQGMLSGQLKSVDDLPEGDHRRFYPRFQPDTFPINLQLVDELQALAKEKGCTPAQLAISWTKSLAKKPSVPLVIPIPGATTDTRVRENAQGYELTSAELAAIDAILAKFTIVGRRYPEGIAIDT</sequence>